<dbReference type="Proteomes" id="UP000694700">
    <property type="component" value="Unplaced"/>
</dbReference>
<dbReference type="Ensembl" id="ENSCCRT00015028732.1">
    <property type="protein sequence ID" value="ENSCCRP00015027752.1"/>
    <property type="gene ID" value="ENSCCRG00015011719.1"/>
</dbReference>
<dbReference type="AlphaFoldDB" id="A0A8C1TU25"/>
<dbReference type="GO" id="GO:0006284">
    <property type="term" value="P:base-excision repair"/>
    <property type="evidence" value="ECO:0007669"/>
    <property type="project" value="TreeGrafter"/>
</dbReference>
<dbReference type="Gene3D" id="3.60.10.10">
    <property type="entry name" value="Endonuclease/exonuclease/phosphatase"/>
    <property type="match status" value="1"/>
</dbReference>
<organism evidence="5 6">
    <name type="scientific">Cyprinus carpio</name>
    <name type="common">Common carp</name>
    <dbReference type="NCBI Taxonomy" id="7962"/>
    <lineage>
        <taxon>Eukaryota</taxon>
        <taxon>Metazoa</taxon>
        <taxon>Chordata</taxon>
        <taxon>Craniata</taxon>
        <taxon>Vertebrata</taxon>
        <taxon>Euteleostomi</taxon>
        <taxon>Actinopterygii</taxon>
        <taxon>Neopterygii</taxon>
        <taxon>Teleostei</taxon>
        <taxon>Ostariophysi</taxon>
        <taxon>Cypriniformes</taxon>
        <taxon>Cyprinidae</taxon>
        <taxon>Cyprininae</taxon>
        <taxon>Cyprinus</taxon>
    </lineage>
</organism>
<keyword evidence="4" id="KW-0460">Magnesium</keyword>
<dbReference type="PANTHER" id="PTHR22748:SF26">
    <property type="entry name" value="ENDONUCLEASE_EXONUCLEASE_PHOSPHATASE DOMAIN-CONTAINING PROTEIN"/>
    <property type="match status" value="1"/>
</dbReference>
<evidence type="ECO:0000256" key="2">
    <source>
        <dbReference type="ARBA" id="ARBA00022723"/>
    </source>
</evidence>
<evidence type="ECO:0000256" key="1">
    <source>
        <dbReference type="ARBA" id="ARBA00001946"/>
    </source>
</evidence>
<evidence type="ECO:0000313" key="6">
    <source>
        <dbReference type="Proteomes" id="UP000694700"/>
    </source>
</evidence>
<dbReference type="GO" id="GO:0003906">
    <property type="term" value="F:DNA-(apurinic or apyrimidinic site) endonuclease activity"/>
    <property type="evidence" value="ECO:0007669"/>
    <property type="project" value="TreeGrafter"/>
</dbReference>
<reference evidence="5" key="1">
    <citation type="submission" date="2025-08" db="UniProtKB">
        <authorList>
            <consortium name="Ensembl"/>
        </authorList>
    </citation>
    <scope>IDENTIFICATION</scope>
</reference>
<evidence type="ECO:0000256" key="4">
    <source>
        <dbReference type="ARBA" id="ARBA00022842"/>
    </source>
</evidence>
<accession>A0A8C1TU25</accession>
<keyword evidence="3" id="KW-0378">Hydrolase</keyword>
<protein>
    <recommendedName>
        <fullName evidence="7">Endonuclease/exonuclease/phosphatase domain-containing protein</fullName>
    </recommendedName>
</protein>
<name>A0A8C1TU25_CYPCA</name>
<dbReference type="InterPro" id="IPR036691">
    <property type="entry name" value="Endo/exonu/phosph_ase_sf"/>
</dbReference>
<sequence>LHRGMSGSCKLKIETINVNGLGNPIKRSRVIFKKLGYINSFYSSYKNSRRRGVITLISNTVNFELIEECSDKYGRYVIVKGRIDNTVVTLVNVYAPPEEDKTFFNLLFDKIAIMSERILICGGDWNTILNYTKDTTSTKRYKNIKSKNLNILIKDAGLCDVWRVLHPLERDY</sequence>
<evidence type="ECO:0000256" key="3">
    <source>
        <dbReference type="ARBA" id="ARBA00022801"/>
    </source>
</evidence>
<dbReference type="InterPro" id="IPR004808">
    <property type="entry name" value="AP_endonuc_1"/>
</dbReference>
<comment type="cofactor">
    <cofactor evidence="1">
        <name>Mg(2+)</name>
        <dbReference type="ChEBI" id="CHEBI:18420"/>
    </cofactor>
</comment>
<dbReference type="SUPFAM" id="SSF56219">
    <property type="entry name" value="DNase I-like"/>
    <property type="match status" value="1"/>
</dbReference>
<proteinExistence type="predicted"/>
<keyword evidence="2" id="KW-0479">Metal-binding</keyword>
<dbReference type="PANTHER" id="PTHR22748">
    <property type="entry name" value="AP ENDONUCLEASE"/>
    <property type="match status" value="1"/>
</dbReference>
<dbReference type="GO" id="GO:0008311">
    <property type="term" value="F:double-stranded DNA 3'-5' DNA exonuclease activity"/>
    <property type="evidence" value="ECO:0007669"/>
    <property type="project" value="TreeGrafter"/>
</dbReference>
<evidence type="ECO:0000313" key="5">
    <source>
        <dbReference type="Ensembl" id="ENSCCRP00015027752.1"/>
    </source>
</evidence>
<dbReference type="GO" id="GO:0005634">
    <property type="term" value="C:nucleus"/>
    <property type="evidence" value="ECO:0007669"/>
    <property type="project" value="TreeGrafter"/>
</dbReference>
<dbReference type="GO" id="GO:0008081">
    <property type="term" value="F:phosphoric diester hydrolase activity"/>
    <property type="evidence" value="ECO:0007669"/>
    <property type="project" value="TreeGrafter"/>
</dbReference>
<dbReference type="GO" id="GO:0046872">
    <property type="term" value="F:metal ion binding"/>
    <property type="evidence" value="ECO:0007669"/>
    <property type="project" value="UniProtKB-KW"/>
</dbReference>
<evidence type="ECO:0008006" key="7">
    <source>
        <dbReference type="Google" id="ProtNLM"/>
    </source>
</evidence>